<evidence type="ECO:0000313" key="3">
    <source>
        <dbReference type="EnsemblPlants" id="PNT70617"/>
    </source>
</evidence>
<reference evidence="2" key="2">
    <citation type="submission" date="2017-06" db="EMBL/GenBank/DDBJ databases">
        <title>WGS assembly of Brachypodium distachyon.</title>
        <authorList>
            <consortium name="The International Brachypodium Initiative"/>
            <person name="Lucas S."/>
            <person name="Harmon-Smith M."/>
            <person name="Lail K."/>
            <person name="Tice H."/>
            <person name="Grimwood J."/>
            <person name="Bruce D."/>
            <person name="Barry K."/>
            <person name="Shu S."/>
            <person name="Lindquist E."/>
            <person name="Wang M."/>
            <person name="Pitluck S."/>
            <person name="Vogel J.P."/>
            <person name="Garvin D.F."/>
            <person name="Mockler T.C."/>
            <person name="Schmutz J."/>
            <person name="Rokhsar D."/>
            <person name="Bevan M.W."/>
        </authorList>
    </citation>
    <scope>NUCLEOTIDE SEQUENCE</scope>
    <source>
        <strain evidence="2">Bd21</strain>
    </source>
</reference>
<dbReference type="Gramene" id="PNT70617">
    <property type="protein sequence ID" value="PNT70617"/>
    <property type="gene ID" value="BRADI_2g14497v3"/>
</dbReference>
<reference evidence="2 3" key="1">
    <citation type="journal article" date="2010" name="Nature">
        <title>Genome sequencing and analysis of the model grass Brachypodium distachyon.</title>
        <authorList>
            <consortium name="International Brachypodium Initiative"/>
        </authorList>
    </citation>
    <scope>NUCLEOTIDE SEQUENCE [LARGE SCALE GENOMIC DNA]</scope>
    <source>
        <strain evidence="2 3">Bd21</strain>
    </source>
</reference>
<accession>A0A2K2D8M9</accession>
<evidence type="ECO:0000313" key="4">
    <source>
        <dbReference type="Proteomes" id="UP000008810"/>
    </source>
</evidence>
<dbReference type="EnsemblPlants" id="PNT70617">
    <property type="protein sequence ID" value="PNT70617"/>
    <property type="gene ID" value="BRADI_2g14497v3"/>
</dbReference>
<protein>
    <submittedName>
        <fullName evidence="2 3">Uncharacterized protein</fullName>
    </submittedName>
</protein>
<evidence type="ECO:0000256" key="1">
    <source>
        <dbReference type="SAM" id="SignalP"/>
    </source>
</evidence>
<organism evidence="2">
    <name type="scientific">Brachypodium distachyon</name>
    <name type="common">Purple false brome</name>
    <name type="synonym">Trachynia distachya</name>
    <dbReference type="NCBI Taxonomy" id="15368"/>
    <lineage>
        <taxon>Eukaryota</taxon>
        <taxon>Viridiplantae</taxon>
        <taxon>Streptophyta</taxon>
        <taxon>Embryophyta</taxon>
        <taxon>Tracheophyta</taxon>
        <taxon>Spermatophyta</taxon>
        <taxon>Magnoliopsida</taxon>
        <taxon>Liliopsida</taxon>
        <taxon>Poales</taxon>
        <taxon>Poaceae</taxon>
        <taxon>BOP clade</taxon>
        <taxon>Pooideae</taxon>
        <taxon>Stipodae</taxon>
        <taxon>Brachypodieae</taxon>
        <taxon>Brachypodium</taxon>
    </lineage>
</organism>
<keyword evidence="4" id="KW-1185">Reference proteome</keyword>
<reference evidence="3" key="3">
    <citation type="submission" date="2018-08" db="UniProtKB">
        <authorList>
            <consortium name="EnsemblPlants"/>
        </authorList>
    </citation>
    <scope>IDENTIFICATION</scope>
    <source>
        <strain evidence="3">cv. Bd21</strain>
    </source>
</reference>
<sequence length="63" mass="6826">MAAAAILKMPLFLGALMIMAMFLSSQGEVLYKIGCFAGVRTASTTIAREGARVRIWGFLTERS</sequence>
<proteinExistence type="predicted"/>
<dbReference type="AlphaFoldDB" id="A0A2K2D8M9"/>
<dbReference type="EMBL" id="CM000881">
    <property type="protein sequence ID" value="PNT70617.1"/>
    <property type="molecule type" value="Genomic_DNA"/>
</dbReference>
<dbReference type="Proteomes" id="UP000008810">
    <property type="component" value="Chromosome 2"/>
</dbReference>
<evidence type="ECO:0000313" key="2">
    <source>
        <dbReference type="EMBL" id="PNT70617.1"/>
    </source>
</evidence>
<feature type="signal peptide" evidence="1">
    <location>
        <begin position="1"/>
        <end position="27"/>
    </location>
</feature>
<gene>
    <name evidence="2" type="ORF">BRADI_2g14497v3</name>
</gene>
<name>A0A2K2D8M9_BRADI</name>
<keyword evidence="1" id="KW-0732">Signal</keyword>
<dbReference type="InParanoid" id="A0A2K2D8M9"/>
<feature type="chain" id="PRO_5036319211" evidence="1">
    <location>
        <begin position="28"/>
        <end position="63"/>
    </location>
</feature>